<dbReference type="PANTHER" id="PTHR47268">
    <property type="entry name" value="ACYLPHOSPHATASE"/>
    <property type="match status" value="1"/>
</dbReference>
<accession>A0A2M7ANC8</accession>
<dbReference type="PROSITE" id="PS51160">
    <property type="entry name" value="ACYLPHOSPHATASE_3"/>
    <property type="match status" value="1"/>
</dbReference>
<dbReference type="Proteomes" id="UP000229916">
    <property type="component" value="Unassembled WGS sequence"/>
</dbReference>
<evidence type="ECO:0000256" key="5">
    <source>
        <dbReference type="RuleBase" id="RU004168"/>
    </source>
</evidence>
<dbReference type="InterPro" id="IPR001792">
    <property type="entry name" value="Acylphosphatase-like_dom"/>
</dbReference>
<comment type="catalytic activity">
    <reaction evidence="3 4">
        <text>an acyl phosphate + H2O = a carboxylate + phosphate + H(+)</text>
        <dbReference type="Rhea" id="RHEA:14965"/>
        <dbReference type="ChEBI" id="CHEBI:15377"/>
        <dbReference type="ChEBI" id="CHEBI:15378"/>
        <dbReference type="ChEBI" id="CHEBI:29067"/>
        <dbReference type="ChEBI" id="CHEBI:43474"/>
        <dbReference type="ChEBI" id="CHEBI:59918"/>
        <dbReference type="EC" id="3.6.1.7"/>
    </reaction>
</comment>
<comment type="caution">
    <text evidence="7">The sequence shown here is derived from an EMBL/GenBank/DDBJ whole genome shotgun (WGS) entry which is preliminary data.</text>
</comment>
<dbReference type="InterPro" id="IPR017968">
    <property type="entry name" value="Acylphosphatase_CS"/>
</dbReference>
<feature type="active site" evidence="4">
    <location>
        <position position="38"/>
    </location>
</feature>
<dbReference type="PROSITE" id="PS00151">
    <property type="entry name" value="ACYLPHOSPHATASE_2"/>
    <property type="match status" value="1"/>
</dbReference>
<evidence type="ECO:0000256" key="2">
    <source>
        <dbReference type="ARBA" id="ARBA00012150"/>
    </source>
</evidence>
<dbReference type="SUPFAM" id="SSF54975">
    <property type="entry name" value="Acylphosphatase/BLUF domain-like"/>
    <property type="match status" value="1"/>
</dbReference>
<evidence type="ECO:0000256" key="3">
    <source>
        <dbReference type="ARBA" id="ARBA00047645"/>
    </source>
</evidence>
<dbReference type="PANTHER" id="PTHR47268:SF4">
    <property type="entry name" value="ACYLPHOSPHATASE"/>
    <property type="match status" value="1"/>
</dbReference>
<dbReference type="InterPro" id="IPR020456">
    <property type="entry name" value="Acylphosphatase"/>
</dbReference>
<evidence type="ECO:0000313" key="7">
    <source>
        <dbReference type="EMBL" id="PIU68864.1"/>
    </source>
</evidence>
<dbReference type="GO" id="GO:0003998">
    <property type="term" value="F:acylphosphatase activity"/>
    <property type="evidence" value="ECO:0007669"/>
    <property type="project" value="UniProtKB-EC"/>
</dbReference>
<evidence type="ECO:0000313" key="8">
    <source>
        <dbReference type="Proteomes" id="UP000229916"/>
    </source>
</evidence>
<name>A0A2M7ANC8_UNCKA</name>
<protein>
    <recommendedName>
        <fullName evidence="2 4">acylphosphatase</fullName>
        <ecNumber evidence="2 4">3.6.1.7</ecNumber>
    </recommendedName>
</protein>
<dbReference type="InterPro" id="IPR036046">
    <property type="entry name" value="Acylphosphatase-like_dom_sf"/>
</dbReference>
<reference evidence="8" key="1">
    <citation type="submission" date="2017-09" db="EMBL/GenBank/DDBJ databases">
        <title>Depth-based differentiation of microbial function through sediment-hosted aquifers and enrichment of novel symbionts in the deep terrestrial subsurface.</title>
        <authorList>
            <person name="Probst A.J."/>
            <person name="Ladd B."/>
            <person name="Jarett J.K."/>
            <person name="Geller-Mcgrath D.E."/>
            <person name="Sieber C.M.K."/>
            <person name="Emerson J.B."/>
            <person name="Anantharaman K."/>
            <person name="Thomas B.C."/>
            <person name="Malmstrom R."/>
            <person name="Stieglmeier M."/>
            <person name="Klingl A."/>
            <person name="Woyke T."/>
            <person name="Ryan C.M."/>
            <person name="Banfield J.F."/>
        </authorList>
    </citation>
    <scope>NUCLEOTIDE SEQUENCE [LARGE SCALE GENOMIC DNA]</scope>
</reference>
<sequence length="93" mass="10268">MIVSKAHIIATGRVQGVSFRSYAVLAAREVGITGWVKNRGDGSVEIMAEGKKKDLEDFITWCHKGPPFAGVGKVEVSFTDGEQEYYSFEVVRE</sequence>
<evidence type="ECO:0000256" key="4">
    <source>
        <dbReference type="PROSITE-ProRule" id="PRU00520"/>
    </source>
</evidence>
<dbReference type="Gene3D" id="3.30.70.100">
    <property type="match status" value="1"/>
</dbReference>
<organism evidence="7 8">
    <name type="scientific">candidate division WWE3 bacterium CG06_land_8_20_14_3_00_42_16</name>
    <dbReference type="NCBI Taxonomy" id="1975083"/>
    <lineage>
        <taxon>Bacteria</taxon>
        <taxon>Katanobacteria</taxon>
    </lineage>
</organism>
<evidence type="ECO:0000259" key="6">
    <source>
        <dbReference type="PROSITE" id="PS51160"/>
    </source>
</evidence>
<dbReference type="PRINTS" id="PR00112">
    <property type="entry name" value="ACYLPHPHTASE"/>
</dbReference>
<dbReference type="EMBL" id="PEWD01000048">
    <property type="protein sequence ID" value="PIU68864.1"/>
    <property type="molecule type" value="Genomic_DNA"/>
</dbReference>
<proteinExistence type="inferred from homology"/>
<dbReference type="AlphaFoldDB" id="A0A2M7ANC8"/>
<dbReference type="Pfam" id="PF00708">
    <property type="entry name" value="Acylphosphatase"/>
    <property type="match status" value="1"/>
</dbReference>
<gene>
    <name evidence="7" type="ORF">COS81_02305</name>
</gene>
<comment type="similarity">
    <text evidence="1 5">Belongs to the acylphosphatase family.</text>
</comment>
<feature type="active site" evidence="4">
    <location>
        <position position="20"/>
    </location>
</feature>
<evidence type="ECO:0000256" key="1">
    <source>
        <dbReference type="ARBA" id="ARBA00005614"/>
    </source>
</evidence>
<feature type="domain" description="Acylphosphatase-like" evidence="6">
    <location>
        <begin position="5"/>
        <end position="92"/>
    </location>
</feature>
<dbReference type="EC" id="3.6.1.7" evidence="2 4"/>
<keyword evidence="4" id="KW-0378">Hydrolase</keyword>